<dbReference type="EMBL" id="JANAWD010000144">
    <property type="protein sequence ID" value="KAJ3485720.1"/>
    <property type="molecule type" value="Genomic_DNA"/>
</dbReference>
<evidence type="ECO:0000256" key="4">
    <source>
        <dbReference type="ARBA" id="ARBA00022842"/>
    </source>
</evidence>
<proteinExistence type="inferred from homology"/>
<dbReference type="AlphaFoldDB" id="A0AAD5V9L2"/>
<dbReference type="InterPro" id="IPR034686">
    <property type="entry name" value="Terpene_cyclase-like_2"/>
</dbReference>
<dbReference type="PANTHER" id="PTHR35201">
    <property type="entry name" value="TERPENE SYNTHASE"/>
    <property type="match status" value="1"/>
</dbReference>
<keyword evidence="3 6" id="KW-0479">Metal-binding</keyword>
<dbReference type="GO" id="GO:0046872">
    <property type="term" value="F:metal ion binding"/>
    <property type="evidence" value="ECO:0007669"/>
    <property type="project" value="UniProtKB-KW"/>
</dbReference>
<comment type="cofactor">
    <cofactor evidence="1 6">
        <name>Mg(2+)</name>
        <dbReference type="ChEBI" id="CHEBI:18420"/>
    </cofactor>
</comment>
<dbReference type="Proteomes" id="UP001212997">
    <property type="component" value="Unassembled WGS sequence"/>
</dbReference>
<organism evidence="7 8">
    <name type="scientific">Meripilus lineatus</name>
    <dbReference type="NCBI Taxonomy" id="2056292"/>
    <lineage>
        <taxon>Eukaryota</taxon>
        <taxon>Fungi</taxon>
        <taxon>Dikarya</taxon>
        <taxon>Basidiomycota</taxon>
        <taxon>Agaricomycotina</taxon>
        <taxon>Agaricomycetes</taxon>
        <taxon>Polyporales</taxon>
        <taxon>Meripilaceae</taxon>
        <taxon>Meripilus</taxon>
    </lineage>
</organism>
<evidence type="ECO:0000313" key="7">
    <source>
        <dbReference type="EMBL" id="KAJ3485720.1"/>
    </source>
</evidence>
<evidence type="ECO:0000256" key="1">
    <source>
        <dbReference type="ARBA" id="ARBA00001946"/>
    </source>
</evidence>
<comment type="similarity">
    <text evidence="2 6">Belongs to the terpene synthase family.</text>
</comment>
<evidence type="ECO:0000256" key="3">
    <source>
        <dbReference type="ARBA" id="ARBA00022723"/>
    </source>
</evidence>
<evidence type="ECO:0000313" key="8">
    <source>
        <dbReference type="Proteomes" id="UP001212997"/>
    </source>
</evidence>
<dbReference type="Gene3D" id="1.10.600.10">
    <property type="entry name" value="Farnesyl Diphosphate Synthase"/>
    <property type="match status" value="1"/>
</dbReference>
<sequence length="321" mass="36242">MCPFPLTKNPHYAQASTRSLEWVMSLDILDDRNRAAFNKADFGLLAAYTYPSANEDQLKTCCDFLCILFALDDISDEQNPEDASHMMVHVAARAMKDPQFDDGSTLSAMIKQFTSRLRADMPPAGYRRFVEQFEEYCIAVGKEADFRDQQRVLGLDAYIALRRENGAVQPCLRLFSYVLQVDLPEEIINHPLIVSMYTAAADMILWSNDLVSYPREAAIGHDANFVPVAMKEMNISLQGAADHVGMLFKDLMDDFLKCKANLPSFGPEWDDVVPKLIALLEAWIIGNILWSFETPRYFGADAAEVKETRVVKCRPSKMSDL</sequence>
<keyword evidence="8" id="KW-1185">Reference proteome</keyword>
<gene>
    <name evidence="7" type="ORF">NLI96_g4764</name>
</gene>
<comment type="caution">
    <text evidence="7">The sequence shown here is derived from an EMBL/GenBank/DDBJ whole genome shotgun (WGS) entry which is preliminary data.</text>
</comment>
<accession>A0AAD5V9L2</accession>
<keyword evidence="4 6" id="KW-0460">Magnesium</keyword>
<evidence type="ECO:0000256" key="6">
    <source>
        <dbReference type="RuleBase" id="RU366034"/>
    </source>
</evidence>
<dbReference type="GO" id="GO:0008299">
    <property type="term" value="P:isoprenoid biosynthetic process"/>
    <property type="evidence" value="ECO:0007669"/>
    <property type="project" value="UniProtKB-ARBA"/>
</dbReference>
<dbReference type="SFLD" id="SFLDG01020">
    <property type="entry name" value="Terpene_Cyclase_Like_2"/>
    <property type="match status" value="1"/>
</dbReference>
<dbReference type="PANTHER" id="PTHR35201:SF4">
    <property type="entry name" value="BETA-PINACENE SYNTHASE-RELATED"/>
    <property type="match status" value="1"/>
</dbReference>
<keyword evidence="5 6" id="KW-0456">Lyase</keyword>
<dbReference type="Pfam" id="PF19086">
    <property type="entry name" value="Terpene_syn_C_2"/>
    <property type="match status" value="1"/>
</dbReference>
<dbReference type="SUPFAM" id="SSF48576">
    <property type="entry name" value="Terpenoid synthases"/>
    <property type="match status" value="1"/>
</dbReference>
<protein>
    <recommendedName>
        <fullName evidence="6">Terpene synthase</fullName>
        <ecNumber evidence="6">4.2.3.-</ecNumber>
    </recommendedName>
</protein>
<evidence type="ECO:0000256" key="2">
    <source>
        <dbReference type="ARBA" id="ARBA00006333"/>
    </source>
</evidence>
<dbReference type="InterPro" id="IPR008949">
    <property type="entry name" value="Isoprenoid_synthase_dom_sf"/>
</dbReference>
<dbReference type="SFLD" id="SFLDS00005">
    <property type="entry name" value="Isoprenoid_Synthase_Type_I"/>
    <property type="match status" value="1"/>
</dbReference>
<dbReference type="EC" id="4.2.3.-" evidence="6"/>
<dbReference type="GO" id="GO:0010333">
    <property type="term" value="F:terpene synthase activity"/>
    <property type="evidence" value="ECO:0007669"/>
    <property type="project" value="InterPro"/>
</dbReference>
<name>A0AAD5V9L2_9APHY</name>
<reference evidence="7" key="1">
    <citation type="submission" date="2022-07" db="EMBL/GenBank/DDBJ databases">
        <title>Genome Sequence of Physisporinus lineatus.</title>
        <authorList>
            <person name="Buettner E."/>
        </authorList>
    </citation>
    <scope>NUCLEOTIDE SEQUENCE</scope>
    <source>
        <strain evidence="7">VT162</strain>
    </source>
</reference>
<evidence type="ECO:0000256" key="5">
    <source>
        <dbReference type="ARBA" id="ARBA00023239"/>
    </source>
</evidence>